<sequence>MSASVVGDSRVCLKMERKGRGCPPPGTPPEKSFDIHRVDSVIRKSPDEIAQSAKAGSAADCGEMTAFLSTCAHLFPIRFSTPFSSFSGKGWKSKMTGTRAGGAPAEGRAGRSSGKRPLMQFGHHNGVGARSNFVSHPFSCADLFSLSHLFSSFYRTSK</sequence>
<evidence type="ECO:0000256" key="1">
    <source>
        <dbReference type="SAM" id="MobiDB-lite"/>
    </source>
</evidence>
<comment type="caution">
    <text evidence="2">The sequence shown here is derived from an EMBL/GenBank/DDBJ whole genome shotgun (WGS) entry which is preliminary data.</text>
</comment>
<name>A0A8X6N0B9_NEPPI</name>
<dbReference type="Proteomes" id="UP000887013">
    <property type="component" value="Unassembled WGS sequence"/>
</dbReference>
<feature type="region of interest" description="Disordered" evidence="1">
    <location>
        <begin position="94"/>
        <end position="113"/>
    </location>
</feature>
<evidence type="ECO:0000313" key="2">
    <source>
        <dbReference type="EMBL" id="GFS87750.1"/>
    </source>
</evidence>
<accession>A0A8X6N0B9</accession>
<evidence type="ECO:0000313" key="3">
    <source>
        <dbReference type="Proteomes" id="UP000887013"/>
    </source>
</evidence>
<feature type="compositionally biased region" description="Low complexity" evidence="1">
    <location>
        <begin position="94"/>
        <end position="112"/>
    </location>
</feature>
<dbReference type="EMBL" id="BMAW01099003">
    <property type="protein sequence ID" value="GFS87750.1"/>
    <property type="molecule type" value="Genomic_DNA"/>
</dbReference>
<organism evidence="2 3">
    <name type="scientific">Nephila pilipes</name>
    <name type="common">Giant wood spider</name>
    <name type="synonym">Nephila maculata</name>
    <dbReference type="NCBI Taxonomy" id="299642"/>
    <lineage>
        <taxon>Eukaryota</taxon>
        <taxon>Metazoa</taxon>
        <taxon>Ecdysozoa</taxon>
        <taxon>Arthropoda</taxon>
        <taxon>Chelicerata</taxon>
        <taxon>Arachnida</taxon>
        <taxon>Araneae</taxon>
        <taxon>Araneomorphae</taxon>
        <taxon>Entelegynae</taxon>
        <taxon>Araneoidea</taxon>
        <taxon>Nephilidae</taxon>
        <taxon>Nephila</taxon>
    </lineage>
</organism>
<protein>
    <submittedName>
        <fullName evidence="2">Uncharacterized protein</fullName>
    </submittedName>
</protein>
<keyword evidence="3" id="KW-1185">Reference proteome</keyword>
<gene>
    <name evidence="2" type="ORF">NPIL_595241</name>
</gene>
<proteinExistence type="predicted"/>
<reference evidence="2" key="1">
    <citation type="submission" date="2020-08" db="EMBL/GenBank/DDBJ databases">
        <title>Multicomponent nature underlies the extraordinary mechanical properties of spider dragline silk.</title>
        <authorList>
            <person name="Kono N."/>
            <person name="Nakamura H."/>
            <person name="Mori M."/>
            <person name="Yoshida Y."/>
            <person name="Ohtoshi R."/>
            <person name="Malay A.D."/>
            <person name="Moran D.A.P."/>
            <person name="Tomita M."/>
            <person name="Numata K."/>
            <person name="Arakawa K."/>
        </authorList>
    </citation>
    <scope>NUCLEOTIDE SEQUENCE</scope>
</reference>
<dbReference type="AlphaFoldDB" id="A0A8X6N0B9"/>